<gene>
    <name evidence="1" type="ORF">GCM10009838_71820</name>
</gene>
<keyword evidence="2" id="KW-1185">Reference proteome</keyword>
<sequence length="260" mass="29679">MCLAERLSDPDDTLRPMSLPEITTREEWLAARKALLAKEKELRRAQDALNTERRMLPMVRIDEPYRFTGPDEQVGLADLFDGKRQLVIQHVMFDPSWEDACMGCTASIDELSTGLFRHLEARDTRYVFVARAPYEKIAAYAAKRGWDLPFYSSFGSRFNYDFGVTTDPTVMPVVWNYRNAAELEEAGEAWILEGSSEQPGMSCFLRDGDEIFHTYSTYARGTDFGGAYSILDLTALGRQEEWEEPKGRAVNVRPNMPTFD</sequence>
<dbReference type="Proteomes" id="UP001499854">
    <property type="component" value="Unassembled WGS sequence"/>
</dbReference>
<dbReference type="SUPFAM" id="SSF52833">
    <property type="entry name" value="Thioredoxin-like"/>
    <property type="match status" value="1"/>
</dbReference>
<protein>
    <submittedName>
        <fullName evidence="1">DUF899 domain-containing protein</fullName>
    </submittedName>
</protein>
<accession>A0ABP5EIA8</accession>
<dbReference type="InterPro" id="IPR010296">
    <property type="entry name" value="DUF899_thioredox"/>
</dbReference>
<organism evidence="1 2">
    <name type="scientific">Catenulispora subtropica</name>
    <dbReference type="NCBI Taxonomy" id="450798"/>
    <lineage>
        <taxon>Bacteria</taxon>
        <taxon>Bacillati</taxon>
        <taxon>Actinomycetota</taxon>
        <taxon>Actinomycetes</taxon>
        <taxon>Catenulisporales</taxon>
        <taxon>Catenulisporaceae</taxon>
        <taxon>Catenulispora</taxon>
    </lineage>
</organism>
<proteinExistence type="predicted"/>
<name>A0ABP5EIA8_9ACTN</name>
<evidence type="ECO:0000313" key="1">
    <source>
        <dbReference type="EMBL" id="GAA1996409.1"/>
    </source>
</evidence>
<dbReference type="EMBL" id="BAAAQM010000057">
    <property type="protein sequence ID" value="GAA1996409.1"/>
    <property type="molecule type" value="Genomic_DNA"/>
</dbReference>
<dbReference type="Pfam" id="PF05988">
    <property type="entry name" value="DUF899"/>
    <property type="match status" value="1"/>
</dbReference>
<evidence type="ECO:0000313" key="2">
    <source>
        <dbReference type="Proteomes" id="UP001499854"/>
    </source>
</evidence>
<dbReference type="InterPro" id="IPR036249">
    <property type="entry name" value="Thioredoxin-like_sf"/>
</dbReference>
<comment type="caution">
    <text evidence="1">The sequence shown here is derived from an EMBL/GenBank/DDBJ whole genome shotgun (WGS) entry which is preliminary data.</text>
</comment>
<reference evidence="2" key="1">
    <citation type="journal article" date="2019" name="Int. J. Syst. Evol. Microbiol.">
        <title>The Global Catalogue of Microorganisms (GCM) 10K type strain sequencing project: providing services to taxonomists for standard genome sequencing and annotation.</title>
        <authorList>
            <consortium name="The Broad Institute Genomics Platform"/>
            <consortium name="The Broad Institute Genome Sequencing Center for Infectious Disease"/>
            <person name="Wu L."/>
            <person name="Ma J."/>
        </authorList>
    </citation>
    <scope>NUCLEOTIDE SEQUENCE [LARGE SCALE GENOMIC DNA]</scope>
    <source>
        <strain evidence="2">JCM 16013</strain>
    </source>
</reference>